<dbReference type="SMART" id="SM00825">
    <property type="entry name" value="PKS_KS"/>
    <property type="match status" value="1"/>
</dbReference>
<dbReference type="Pfam" id="PF00109">
    <property type="entry name" value="ketoacyl-synt"/>
    <property type="match status" value="1"/>
</dbReference>
<dbReference type="RefSeq" id="WP_077337086.1">
    <property type="nucleotide sequence ID" value="NZ_FULE01000046.1"/>
</dbReference>
<dbReference type="Gene3D" id="1.10.1200.10">
    <property type="entry name" value="ACP-like"/>
    <property type="match status" value="1"/>
</dbReference>
<reference evidence="10" key="1">
    <citation type="submission" date="2017-02" db="EMBL/GenBank/DDBJ databases">
        <authorList>
            <person name="Rodrigo-Torres L."/>
            <person name="Arahal R.D."/>
            <person name="Lucena T."/>
        </authorList>
    </citation>
    <scope>NUCLEOTIDE SEQUENCE [LARGE SCALE GENOMIC DNA]</scope>
    <source>
        <strain evidence="10">CECT 7878</strain>
    </source>
</reference>
<dbReference type="EMBL" id="FULE01000046">
    <property type="protein sequence ID" value="SJN59052.1"/>
    <property type="molecule type" value="Genomic_DNA"/>
</dbReference>
<dbReference type="PROSITE" id="PS52019">
    <property type="entry name" value="PKS_MFAS_DH"/>
    <property type="match status" value="1"/>
</dbReference>
<dbReference type="InterPro" id="IPR049552">
    <property type="entry name" value="PKS_DH_N"/>
</dbReference>
<dbReference type="Pfam" id="PF14765">
    <property type="entry name" value="PS-DH"/>
    <property type="match status" value="1"/>
</dbReference>
<dbReference type="GO" id="GO:0004312">
    <property type="term" value="F:fatty acid synthase activity"/>
    <property type="evidence" value="ECO:0007669"/>
    <property type="project" value="TreeGrafter"/>
</dbReference>
<dbReference type="PANTHER" id="PTHR43775:SF37">
    <property type="entry name" value="SI:DKEY-61P9.11"/>
    <property type="match status" value="1"/>
</dbReference>
<dbReference type="PROSITE" id="PS50075">
    <property type="entry name" value="CARRIER"/>
    <property type="match status" value="1"/>
</dbReference>
<dbReference type="Gene3D" id="3.40.366.10">
    <property type="entry name" value="Malonyl-Coenzyme A Acyl Carrier Protein, domain 2"/>
    <property type="match status" value="1"/>
</dbReference>
<dbReference type="InterPro" id="IPR006162">
    <property type="entry name" value="Ppantetheine_attach_site"/>
</dbReference>
<dbReference type="InterPro" id="IPR016036">
    <property type="entry name" value="Malonyl_transacylase_ACP-bd"/>
</dbReference>
<dbReference type="Pfam" id="PF00550">
    <property type="entry name" value="PP-binding"/>
    <property type="match status" value="1"/>
</dbReference>
<dbReference type="InterPro" id="IPR042104">
    <property type="entry name" value="PKS_dehydratase_sf"/>
</dbReference>
<accession>A0A1R4LR25</accession>
<dbReference type="SMART" id="SM00827">
    <property type="entry name" value="PKS_AT"/>
    <property type="match status" value="1"/>
</dbReference>
<dbReference type="InterPro" id="IPR014031">
    <property type="entry name" value="Ketoacyl_synth_C"/>
</dbReference>
<dbReference type="InterPro" id="IPR001227">
    <property type="entry name" value="Ac_transferase_dom_sf"/>
</dbReference>
<keyword evidence="1" id="KW-0596">Phosphopantetheine</keyword>
<dbReference type="Pfam" id="PF21089">
    <property type="entry name" value="PKS_DH_N"/>
    <property type="match status" value="1"/>
</dbReference>
<gene>
    <name evidence="9" type="ORF">VR7878_03194</name>
</gene>
<dbReference type="GO" id="GO:0006633">
    <property type="term" value="P:fatty acid biosynthetic process"/>
    <property type="evidence" value="ECO:0007669"/>
    <property type="project" value="TreeGrafter"/>
</dbReference>
<dbReference type="FunFam" id="3.40.366.10:FF:000002">
    <property type="entry name" value="Probable polyketide synthase 2"/>
    <property type="match status" value="1"/>
</dbReference>
<dbReference type="InterPro" id="IPR036736">
    <property type="entry name" value="ACP-like_sf"/>
</dbReference>
<evidence type="ECO:0000256" key="1">
    <source>
        <dbReference type="ARBA" id="ARBA00022450"/>
    </source>
</evidence>
<dbReference type="Gene3D" id="3.30.70.3290">
    <property type="match status" value="1"/>
</dbReference>
<evidence type="ECO:0000313" key="9">
    <source>
        <dbReference type="EMBL" id="SJN59052.1"/>
    </source>
</evidence>
<dbReference type="InterPro" id="IPR050091">
    <property type="entry name" value="PKS_NRPS_Biosynth_Enz"/>
</dbReference>
<feature type="region of interest" description="C-terminal hotdog fold" evidence="5">
    <location>
        <begin position="1082"/>
        <end position="1234"/>
    </location>
</feature>
<dbReference type="PROSITE" id="PS00012">
    <property type="entry name" value="PHOSPHOPANTETHEINE"/>
    <property type="match status" value="1"/>
</dbReference>
<dbReference type="InterPro" id="IPR049900">
    <property type="entry name" value="PKS_mFAS_DH"/>
</dbReference>
<dbReference type="PANTHER" id="PTHR43775">
    <property type="entry name" value="FATTY ACID SYNTHASE"/>
    <property type="match status" value="1"/>
</dbReference>
<evidence type="ECO:0000313" key="10">
    <source>
        <dbReference type="Proteomes" id="UP000188276"/>
    </source>
</evidence>
<dbReference type="EC" id="2.3.1.41" evidence="9"/>
<dbReference type="PROSITE" id="PS52004">
    <property type="entry name" value="KS3_2"/>
    <property type="match status" value="1"/>
</dbReference>
<evidence type="ECO:0000256" key="2">
    <source>
        <dbReference type="ARBA" id="ARBA00022553"/>
    </source>
</evidence>
<keyword evidence="10" id="KW-1185">Reference proteome</keyword>
<dbReference type="STRING" id="1123498.VR7878_03194"/>
<evidence type="ECO:0000259" key="7">
    <source>
        <dbReference type="PROSITE" id="PS52004"/>
    </source>
</evidence>
<feature type="domain" description="Ketosynthase family 3 (KS3)" evidence="7">
    <location>
        <begin position="35"/>
        <end position="461"/>
    </location>
</feature>
<dbReference type="SUPFAM" id="SSF52151">
    <property type="entry name" value="FabD/lysophospholipase-like"/>
    <property type="match status" value="1"/>
</dbReference>
<sequence>MKSFIDELKGMSPKQLMLLAAQMKRELTVVQKRQHEAIAIVGMGCRFPGGVTTPEVYWERLCEGYDGISDVPADRWDNEKYYDPDIRAPWKIRTKKAGFLSDIDLFDAGFFEISPREAMNMDPQQRMLLEVSWEAFEQAGMTQAQLYGKNTGVFIGISGAEYLSAHIQSNPDDLNGYMGSGSTPSVAAGRVSYTFGLTGPSITYDTACSSSLVALHHAVESLRRRECDSALAGATNLILLPETSSVFSKAQMLSPDGYCKTFDESANGFVRGEGCGVVVLKRLSDAQADGDNILAVIRGSAVNQDGATAGLTVPNGHAQQAVIRAALDDAGLTPTAVGYIESHGTGTALGDPIELGALGQVFRQGFSREQPLWVGSVKTNVGHLEAAAGMASLCKVVMALQKRAIPPHLHFQTPSSKISWETLPVRIPTQTQAWEPREETRVAGISAFSFMGTNAHILVEQAPIQKQLPDEPIAEQRKAFMLKLSAKSLSALRDIAADYLAKLQGENLSGLDKLCAASAVRRSDFAYRLAAIAETSQSMAEQLQAFIDQRQSSGLLTSEQGEQEPKIAFLFTGQGSQYVGMGKNLYQSEPHFRHVLDQMNEQFLQHMDVSLLSVLWGENHHLLDQTQYTQPALFSVAYALTALWEQWGIQPDFVMGHSVGEYVAACTAGVFSWQDGFSLICARGRLMAELAQPGGMLSVLASVEQIKPLILADKDNVAVAADNGPRQVVLAGDIQTLERIQQTLHTMDITATMLNVSHGFHSPLMTPMLDAFRDELDKISFSAPKLPIVSNITGELADADKICQPQYWIDHVLACVQFRKSIQTLQQFHVDTYIEIGTGNTLLSMGRQVSERHSVSRPVVWLPSLDRGKQDEWQLMKTLGYLYVRHANICWSGVYPKGFSTRIELPRYPFQRRRYWFSDSQKTLRKSDMTASYMFSEGNSLLGKQLSLPADGDIRFEKYVQSDMSVILRDHFLLGHCVISTSYYAEMLWLLGRQFDQSSCWRLQDLTWHSPCIVADGEVKRLHSLITNTQDMSRQVQVYSQSVVEHTDSIEPWTIHFSAEMHSVDTQSLQAVPEQKIKEVQETGRVFQGKDFYQYLSTTGYMLGDTYRWLKKGWTTQDQCVAYVQMPETVALDTEVSVYPGLFESCYQSMMVLINQIYPGVPYALSRISQISCYENIKPSGQYKTWVKLTTLPSAASGIPESLRADIILIRDDKAICLVLQSVEAALVNEDAIRMLDSALPTAGDTRIFLTELSQLSEEDQLKSLQLYLCALIAPVLQMNEQDIPLYEPVTRLGIDSLMAIDIRTKAKRTLGVIFSLEALLGRGTLNDLAVDALQTLKERHFSFEGEAESPIQDVVIDTQEDVLNLLVEGEI</sequence>
<feature type="region of interest" description="N-terminal hotdog fold" evidence="5">
    <location>
        <begin position="939"/>
        <end position="1068"/>
    </location>
</feature>
<keyword evidence="2" id="KW-0597">Phosphoprotein</keyword>
<dbReference type="Gene3D" id="3.40.47.10">
    <property type="match status" value="1"/>
</dbReference>
<dbReference type="CDD" id="cd00833">
    <property type="entry name" value="PKS"/>
    <property type="match status" value="1"/>
</dbReference>
<dbReference type="InterPro" id="IPR016035">
    <property type="entry name" value="Acyl_Trfase/lysoPLipase"/>
</dbReference>
<evidence type="ECO:0000256" key="3">
    <source>
        <dbReference type="ARBA" id="ARBA00022679"/>
    </source>
</evidence>
<name>A0A1R4LR25_VIBR1</name>
<dbReference type="SUPFAM" id="SSF47336">
    <property type="entry name" value="ACP-like"/>
    <property type="match status" value="1"/>
</dbReference>
<dbReference type="InterPro" id="IPR016039">
    <property type="entry name" value="Thiolase-like"/>
</dbReference>
<evidence type="ECO:0000259" key="6">
    <source>
        <dbReference type="PROSITE" id="PS50075"/>
    </source>
</evidence>
<comment type="caution">
    <text evidence="5">Lacks conserved residue(s) required for the propagation of feature annotation.</text>
</comment>
<comment type="function">
    <text evidence="4">Involved in production of the polyketide antibiotic thailandamide.</text>
</comment>
<feature type="domain" description="Carrier" evidence="6">
    <location>
        <begin position="1260"/>
        <end position="1337"/>
    </location>
</feature>
<dbReference type="Pfam" id="PF02801">
    <property type="entry name" value="Ketoacyl-synt_C"/>
    <property type="match status" value="1"/>
</dbReference>
<dbReference type="SUPFAM" id="SSF53901">
    <property type="entry name" value="Thiolase-like"/>
    <property type="match status" value="1"/>
</dbReference>
<dbReference type="InterPro" id="IPR014043">
    <property type="entry name" value="Acyl_transferase_dom"/>
</dbReference>
<proteinExistence type="predicted"/>
<evidence type="ECO:0000259" key="8">
    <source>
        <dbReference type="PROSITE" id="PS52019"/>
    </source>
</evidence>
<organism evidence="9 10">
    <name type="scientific">Vibrio ruber (strain DSM 16370 / JCM 11486 / BCRC 17186 / CECT 7878 / LMG 23124 / VR1)</name>
    <dbReference type="NCBI Taxonomy" id="1123498"/>
    <lineage>
        <taxon>Bacteria</taxon>
        <taxon>Pseudomonadati</taxon>
        <taxon>Pseudomonadota</taxon>
        <taxon>Gammaproteobacteria</taxon>
        <taxon>Vibrionales</taxon>
        <taxon>Vibrionaceae</taxon>
        <taxon>Vibrio</taxon>
    </lineage>
</organism>
<dbReference type="InterPro" id="IPR032821">
    <property type="entry name" value="PKS_assoc"/>
</dbReference>
<dbReference type="InterPro" id="IPR009081">
    <property type="entry name" value="PP-bd_ACP"/>
</dbReference>
<protein>
    <submittedName>
        <fullName evidence="9">Phenolphthiocerol synthesis polyketide synthase type I Pks15/1</fullName>
        <ecNumber evidence="9">2.3.1.41</ecNumber>
    </submittedName>
</protein>
<keyword evidence="3 9" id="KW-0808">Transferase</keyword>
<dbReference type="InterPro" id="IPR020841">
    <property type="entry name" value="PKS_Beta-ketoAc_synthase_dom"/>
</dbReference>
<evidence type="ECO:0000256" key="4">
    <source>
        <dbReference type="ARBA" id="ARBA00054155"/>
    </source>
</evidence>
<dbReference type="InterPro" id="IPR049551">
    <property type="entry name" value="PKS_DH_C"/>
</dbReference>
<dbReference type="Proteomes" id="UP000188276">
    <property type="component" value="Unassembled WGS sequence"/>
</dbReference>
<dbReference type="FunFam" id="3.40.47.10:FF:000019">
    <property type="entry name" value="Polyketide synthase type I"/>
    <property type="match status" value="1"/>
</dbReference>
<keyword evidence="9" id="KW-0012">Acyltransferase</keyword>
<dbReference type="SUPFAM" id="SSF55048">
    <property type="entry name" value="Probable ACP-binding domain of malonyl-CoA ACP transacylase"/>
    <property type="match status" value="1"/>
</dbReference>
<evidence type="ECO:0000256" key="5">
    <source>
        <dbReference type="PROSITE-ProRule" id="PRU01363"/>
    </source>
</evidence>
<dbReference type="InterPro" id="IPR014030">
    <property type="entry name" value="Ketoacyl_synth_N"/>
</dbReference>
<dbReference type="GO" id="GO:0004315">
    <property type="term" value="F:3-oxoacyl-[acyl-carrier-protein] synthase activity"/>
    <property type="evidence" value="ECO:0007669"/>
    <property type="project" value="UniProtKB-EC"/>
</dbReference>
<dbReference type="Pfam" id="PF16197">
    <property type="entry name" value="KAsynt_C_assoc"/>
    <property type="match status" value="1"/>
</dbReference>
<dbReference type="SMART" id="SM00826">
    <property type="entry name" value="PKS_DH"/>
    <property type="match status" value="1"/>
</dbReference>
<feature type="domain" description="PKS/mFAS DH" evidence="8">
    <location>
        <begin position="939"/>
        <end position="1234"/>
    </location>
</feature>
<dbReference type="Gene3D" id="3.10.129.110">
    <property type="entry name" value="Polyketide synthase dehydratase"/>
    <property type="match status" value="1"/>
</dbReference>
<dbReference type="InterPro" id="IPR020807">
    <property type="entry name" value="PKS_DH"/>
</dbReference>
<dbReference type="Pfam" id="PF00698">
    <property type="entry name" value="Acyl_transf_1"/>
    <property type="match status" value="1"/>
</dbReference>